<keyword evidence="3" id="KW-1185">Reference proteome</keyword>
<protein>
    <submittedName>
        <fullName evidence="2">Uncharacterized protein</fullName>
    </submittedName>
</protein>
<dbReference type="RefSeq" id="WP_379977352.1">
    <property type="nucleotide sequence ID" value="NZ_JBHSFV010000002.1"/>
</dbReference>
<accession>A0ABV9HT84</accession>
<dbReference type="EMBL" id="JBHSFV010000002">
    <property type="protein sequence ID" value="MFC4633159.1"/>
    <property type="molecule type" value="Genomic_DNA"/>
</dbReference>
<sequence>MKKFVIVLIFSFLGVINSNAQLSNKNEAKEVYDFVFGTGAGDKLGTITPEDISKANLFVKELTEKSCQMGWIESLWKSSIKPNATVKGIFMKFITSNINDCSSDIKDGKVYESVKNVLAANWKGAFEVRVETGSW</sequence>
<name>A0ABV9HT84_9FLAO</name>
<evidence type="ECO:0000313" key="2">
    <source>
        <dbReference type="EMBL" id="MFC4633159.1"/>
    </source>
</evidence>
<feature type="chain" id="PRO_5047500322" evidence="1">
    <location>
        <begin position="21"/>
        <end position="135"/>
    </location>
</feature>
<dbReference type="Proteomes" id="UP001596043">
    <property type="component" value="Unassembled WGS sequence"/>
</dbReference>
<proteinExistence type="predicted"/>
<organism evidence="2 3">
    <name type="scientific">Dokdonia ponticola</name>
    <dbReference type="NCBI Taxonomy" id="2041041"/>
    <lineage>
        <taxon>Bacteria</taxon>
        <taxon>Pseudomonadati</taxon>
        <taxon>Bacteroidota</taxon>
        <taxon>Flavobacteriia</taxon>
        <taxon>Flavobacteriales</taxon>
        <taxon>Flavobacteriaceae</taxon>
        <taxon>Dokdonia</taxon>
    </lineage>
</organism>
<reference evidence="3" key="1">
    <citation type="journal article" date="2019" name="Int. J. Syst. Evol. Microbiol.">
        <title>The Global Catalogue of Microorganisms (GCM) 10K type strain sequencing project: providing services to taxonomists for standard genome sequencing and annotation.</title>
        <authorList>
            <consortium name="The Broad Institute Genomics Platform"/>
            <consortium name="The Broad Institute Genome Sequencing Center for Infectious Disease"/>
            <person name="Wu L."/>
            <person name="Ma J."/>
        </authorList>
    </citation>
    <scope>NUCLEOTIDE SEQUENCE [LARGE SCALE GENOMIC DNA]</scope>
    <source>
        <strain evidence="3">YJ-61-S</strain>
    </source>
</reference>
<evidence type="ECO:0000256" key="1">
    <source>
        <dbReference type="SAM" id="SignalP"/>
    </source>
</evidence>
<keyword evidence="1" id="KW-0732">Signal</keyword>
<feature type="signal peptide" evidence="1">
    <location>
        <begin position="1"/>
        <end position="20"/>
    </location>
</feature>
<evidence type="ECO:0000313" key="3">
    <source>
        <dbReference type="Proteomes" id="UP001596043"/>
    </source>
</evidence>
<gene>
    <name evidence="2" type="ORF">ACFO3O_04530</name>
</gene>
<comment type="caution">
    <text evidence="2">The sequence shown here is derived from an EMBL/GenBank/DDBJ whole genome shotgun (WGS) entry which is preliminary data.</text>
</comment>